<proteinExistence type="predicted"/>
<dbReference type="EMBL" id="BKCJ010000838">
    <property type="protein sequence ID" value="GEU36688.1"/>
    <property type="molecule type" value="Genomic_DNA"/>
</dbReference>
<evidence type="ECO:0008006" key="3">
    <source>
        <dbReference type="Google" id="ProtNLM"/>
    </source>
</evidence>
<accession>A0A6L2JI53</accession>
<dbReference type="PANTHER" id="PTHR33067">
    <property type="entry name" value="RNA-DIRECTED DNA POLYMERASE-RELATED"/>
    <property type="match status" value="1"/>
</dbReference>
<gene>
    <name evidence="2" type="ORF">Tci_008666</name>
</gene>
<feature type="region of interest" description="Disordered" evidence="1">
    <location>
        <begin position="55"/>
        <end position="86"/>
    </location>
</feature>
<evidence type="ECO:0000313" key="2">
    <source>
        <dbReference type="EMBL" id="GEU36688.1"/>
    </source>
</evidence>
<organism evidence="2">
    <name type="scientific">Tanacetum cinerariifolium</name>
    <name type="common">Dalmatian daisy</name>
    <name type="synonym">Chrysanthemum cinerariifolium</name>
    <dbReference type="NCBI Taxonomy" id="118510"/>
    <lineage>
        <taxon>Eukaryota</taxon>
        <taxon>Viridiplantae</taxon>
        <taxon>Streptophyta</taxon>
        <taxon>Embryophyta</taxon>
        <taxon>Tracheophyta</taxon>
        <taxon>Spermatophyta</taxon>
        <taxon>Magnoliopsida</taxon>
        <taxon>eudicotyledons</taxon>
        <taxon>Gunneridae</taxon>
        <taxon>Pentapetalae</taxon>
        <taxon>asterids</taxon>
        <taxon>campanulids</taxon>
        <taxon>Asterales</taxon>
        <taxon>Asteraceae</taxon>
        <taxon>Asteroideae</taxon>
        <taxon>Anthemideae</taxon>
        <taxon>Anthemidinae</taxon>
        <taxon>Tanacetum</taxon>
    </lineage>
</organism>
<dbReference type="Gene3D" id="2.40.70.10">
    <property type="entry name" value="Acid Proteases"/>
    <property type="match status" value="1"/>
</dbReference>
<protein>
    <recommendedName>
        <fullName evidence="3">Reverse transcriptase domain-containing protein</fullName>
    </recommendedName>
</protein>
<reference evidence="2" key="1">
    <citation type="journal article" date="2019" name="Sci. Rep.">
        <title>Draft genome of Tanacetum cinerariifolium, the natural source of mosquito coil.</title>
        <authorList>
            <person name="Yamashiro T."/>
            <person name="Shiraishi A."/>
            <person name="Satake H."/>
            <person name="Nakayama K."/>
        </authorList>
    </citation>
    <scope>NUCLEOTIDE SEQUENCE</scope>
</reference>
<dbReference type="AlphaFoldDB" id="A0A6L2JI53"/>
<dbReference type="InterPro" id="IPR021109">
    <property type="entry name" value="Peptidase_aspartic_dom_sf"/>
</dbReference>
<comment type="caution">
    <text evidence="2">The sequence shown here is derived from an EMBL/GenBank/DDBJ whole genome shotgun (WGS) entry which is preliminary data.</text>
</comment>
<sequence length="245" mass="27851">MENENLSALLEGTINLATRAIKTTLSSPLKQCGASAIQHHPVGAKWMLFPRTLVQGSRPTSREEENNAEDNTMSDDSIEKHDGSDAVVPLKENEDENKTKYEPVKRIAEDVLVDVVGYVYPVDFMILDIKEEKRPFILGTPFLTTTKFVIKFDKGTITLKAEKSKISFHTILETLCRIEKGTKNEIELIATTMTVNRLVLEWEERIRLHQEKKIKFDQQRSKTFGNERPAPVKEECEVMDEGGVM</sequence>
<dbReference type="PANTHER" id="PTHR33067:SF9">
    <property type="entry name" value="RNA-DIRECTED DNA POLYMERASE"/>
    <property type="match status" value="1"/>
</dbReference>
<evidence type="ECO:0000256" key="1">
    <source>
        <dbReference type="SAM" id="MobiDB-lite"/>
    </source>
</evidence>
<name>A0A6L2JI53_TANCI</name>